<evidence type="ECO:0000256" key="25">
    <source>
        <dbReference type="ARBA" id="ARBA00083909"/>
    </source>
</evidence>
<keyword evidence="9" id="KW-0843">Virulence</keyword>
<dbReference type="SUPFAM" id="SSF48264">
    <property type="entry name" value="Cytochrome P450"/>
    <property type="match status" value="1"/>
</dbReference>
<keyword evidence="5" id="KW-0479">Metal-binding</keyword>
<dbReference type="GO" id="GO:0020037">
    <property type="term" value="F:heme binding"/>
    <property type="evidence" value="ECO:0007669"/>
    <property type="project" value="InterPro"/>
</dbReference>
<comment type="catalytic activity">
    <reaction evidence="16">
        <text>cholest-4-en-3-one + 6 reduced [2Fe-2S]-[ferredoxin] + 3 O2 + 5 H(+) = (25S)-3-oxocholest-4-en-26-oate + 6 oxidized [2Fe-2S]-[ferredoxin] + 4 H2O</text>
        <dbReference type="Rhea" id="RHEA:51564"/>
        <dbReference type="Rhea" id="RHEA-COMP:10000"/>
        <dbReference type="Rhea" id="RHEA-COMP:10001"/>
        <dbReference type="ChEBI" id="CHEBI:15377"/>
        <dbReference type="ChEBI" id="CHEBI:15378"/>
        <dbReference type="ChEBI" id="CHEBI:15379"/>
        <dbReference type="ChEBI" id="CHEBI:16175"/>
        <dbReference type="ChEBI" id="CHEBI:33737"/>
        <dbReference type="ChEBI" id="CHEBI:33738"/>
        <dbReference type="ChEBI" id="CHEBI:71541"/>
        <dbReference type="EC" id="1.14.15.29"/>
    </reaction>
</comment>
<sequence length="421" mass="47443">MPTSNRAPNIPPGFDFTDPDIYTERLPMEEFAELRSSAPIWWNAQAPGNGGGFHDGGFWAITKLNDVKEISRRSDVFSSYENGVIPRFNNDIAREDIEVQRYVMLNMDAPHHTRLRKIISRGFTPRAVERLRDELHERAQKIAKAAAAAGSGDFVEQVSCELPLQAIAGLLGVPQEDRDKLFRWSNEMTGNDDPEYADIDPKASSAELIMYAMKMAEEKAKNPGDDIVTQLIEADIEGEKLSDDEFGFFVVMLAVAGNETTRNSITQGMMAFADHPDQWELYKKERPETAADEIVRWATPVTCFQRTALEDYELSGVQIKKGQRVVMFYRSANFDEEVFEDPYTFNILRDPNPHVGFGGTGAHYCIGANLAKMTINLIFNAVADNMPDLKPISKPERLRSGWLNGIKHWQVDYTGKCPVDH</sequence>
<evidence type="ECO:0000256" key="9">
    <source>
        <dbReference type="ARBA" id="ARBA00023026"/>
    </source>
</evidence>
<evidence type="ECO:0000256" key="10">
    <source>
        <dbReference type="ARBA" id="ARBA00023027"/>
    </source>
</evidence>
<evidence type="ECO:0000256" key="5">
    <source>
        <dbReference type="ARBA" id="ARBA00022723"/>
    </source>
</evidence>
<dbReference type="EMBL" id="LQOW01000026">
    <property type="protein sequence ID" value="ORV58490.1"/>
    <property type="molecule type" value="Genomic_DNA"/>
</dbReference>
<dbReference type="PANTHER" id="PTHR46696">
    <property type="entry name" value="P450, PUTATIVE (EUROFUNG)-RELATED"/>
    <property type="match status" value="1"/>
</dbReference>
<dbReference type="GO" id="GO:0008395">
    <property type="term" value="F:steroid hydroxylase activity"/>
    <property type="evidence" value="ECO:0007669"/>
    <property type="project" value="TreeGrafter"/>
</dbReference>
<evidence type="ECO:0000256" key="24">
    <source>
        <dbReference type="ARBA" id="ARBA00083665"/>
    </source>
</evidence>
<keyword evidence="6" id="KW-0442">Lipid degradation</keyword>
<keyword evidence="13" id="KW-1207">Sterol metabolism</keyword>
<evidence type="ECO:0000256" key="21">
    <source>
        <dbReference type="ARBA" id="ARBA00078039"/>
    </source>
</evidence>
<evidence type="ECO:0000256" key="8">
    <source>
        <dbReference type="ARBA" id="ARBA00023004"/>
    </source>
</evidence>
<evidence type="ECO:0000256" key="1">
    <source>
        <dbReference type="ARBA" id="ARBA00001971"/>
    </source>
</evidence>
<evidence type="ECO:0000256" key="7">
    <source>
        <dbReference type="ARBA" id="ARBA00023002"/>
    </source>
</evidence>
<evidence type="ECO:0000313" key="27">
    <source>
        <dbReference type="Proteomes" id="UP000194000"/>
    </source>
</evidence>
<evidence type="ECO:0000256" key="4">
    <source>
        <dbReference type="ARBA" id="ARBA00022617"/>
    </source>
</evidence>
<dbReference type="PRINTS" id="PR00359">
    <property type="entry name" value="BP450"/>
</dbReference>
<evidence type="ECO:0000256" key="18">
    <source>
        <dbReference type="ARBA" id="ARBA00066785"/>
    </source>
</evidence>
<dbReference type="GO" id="GO:0005506">
    <property type="term" value="F:iron ion binding"/>
    <property type="evidence" value="ECO:0007669"/>
    <property type="project" value="InterPro"/>
</dbReference>
<dbReference type="Pfam" id="PF00067">
    <property type="entry name" value="p450"/>
    <property type="match status" value="1"/>
</dbReference>
<evidence type="ECO:0000256" key="13">
    <source>
        <dbReference type="ARBA" id="ARBA00023166"/>
    </source>
</evidence>
<keyword evidence="7" id="KW-0560">Oxidoreductase</keyword>
<dbReference type="InterPro" id="IPR036396">
    <property type="entry name" value="Cyt_P450_sf"/>
</dbReference>
<comment type="function">
    <text evidence="17">Involved in the utilization of cholesterol as the sole carbon and energy source by degrading the side chain during infection. Primarily catalyzes the sequential oxidation of the terminal methyl of cholest-4-en-3-one into (25S)-26-hydroxycholest-4-en-3-one (alcohol), (25S)-26-oxocholest-4-en-3-one (aldehyde), to finally yield the carboxylic acid (25S)-3-oxocholest-4-en-26-oate. Also able to sequentially oxidize cholesterol itself, not only cholest-4-en-3-one.</text>
</comment>
<gene>
    <name evidence="26" type="ORF">AWC06_18970</name>
</gene>
<dbReference type="EC" id="1.14.15.29" evidence="18"/>
<dbReference type="AlphaFoldDB" id="A0A1X1UNR8"/>
<evidence type="ECO:0000256" key="6">
    <source>
        <dbReference type="ARBA" id="ARBA00022963"/>
    </source>
</evidence>
<dbReference type="RefSeq" id="WP_085198749.1">
    <property type="nucleotide sequence ID" value="NZ_JACKVI010000009.1"/>
</dbReference>
<dbReference type="FunFam" id="1.10.630.10:FF:000103">
    <property type="entry name" value="Steroid C26-monooxygenase"/>
    <property type="match status" value="1"/>
</dbReference>
<organism evidence="26 27">
    <name type="scientific">Mycobacterium fragae</name>
    <dbReference type="NCBI Taxonomy" id="1260918"/>
    <lineage>
        <taxon>Bacteria</taxon>
        <taxon>Bacillati</taxon>
        <taxon>Actinomycetota</taxon>
        <taxon>Actinomycetes</taxon>
        <taxon>Mycobacteriales</taxon>
        <taxon>Mycobacteriaceae</taxon>
        <taxon>Mycobacterium</taxon>
    </lineage>
</organism>
<evidence type="ECO:0000256" key="17">
    <source>
        <dbReference type="ARBA" id="ARBA00058838"/>
    </source>
</evidence>
<evidence type="ECO:0000256" key="16">
    <source>
        <dbReference type="ARBA" id="ARBA00052294"/>
    </source>
</evidence>
<keyword evidence="3" id="KW-0153">Cholesterol metabolism</keyword>
<dbReference type="STRING" id="1260918.AWC06_18970"/>
<dbReference type="GO" id="GO:0036199">
    <property type="term" value="F:cholest-4-en-3-one 26-monooxygenase activity"/>
    <property type="evidence" value="ECO:0007669"/>
    <property type="project" value="UniProtKB-EC"/>
</dbReference>
<keyword evidence="27" id="KW-1185">Reference proteome</keyword>
<evidence type="ECO:0000256" key="22">
    <source>
        <dbReference type="ARBA" id="ARBA00079415"/>
    </source>
</evidence>
<dbReference type="OrthoDB" id="5241086at2"/>
<comment type="cofactor">
    <cofactor evidence="1">
        <name>heme</name>
        <dbReference type="ChEBI" id="CHEBI:30413"/>
    </cofactor>
</comment>
<proteinExistence type="inferred from homology"/>
<keyword evidence="12" id="KW-0443">Lipid metabolism</keyword>
<keyword evidence="10" id="KW-0520">NAD</keyword>
<comment type="caution">
    <text evidence="26">The sequence shown here is derived from an EMBL/GenBank/DDBJ whole genome shotgun (WGS) entry which is preliminary data.</text>
</comment>
<evidence type="ECO:0000256" key="15">
    <source>
        <dbReference type="ARBA" id="ARBA00049645"/>
    </source>
</evidence>
<evidence type="ECO:0000256" key="23">
    <source>
        <dbReference type="ARBA" id="ARBA00082981"/>
    </source>
</evidence>
<comment type="similarity">
    <text evidence="2">Belongs to the cytochrome P450 family.</text>
</comment>
<keyword evidence="11 26" id="KW-0503">Monooxygenase</keyword>
<name>A0A1X1UNR8_9MYCO</name>
<dbReference type="Proteomes" id="UP000194000">
    <property type="component" value="Unassembled WGS sequence"/>
</dbReference>
<keyword evidence="8" id="KW-0408">Iron</keyword>
<dbReference type="InterPro" id="IPR002397">
    <property type="entry name" value="Cyt_P450_B"/>
</dbReference>
<dbReference type="InterPro" id="IPR001128">
    <property type="entry name" value="Cyt_P450"/>
</dbReference>
<protein>
    <recommendedName>
        <fullName evidence="19">Steroid C26-monooxygenase</fullName>
        <ecNumber evidence="18">1.14.15.29</ecNumber>
    </recommendedName>
    <alternativeName>
        <fullName evidence="20">Cholest-4-en-3-one 26-monooxygenase</fullName>
    </alternativeName>
    <alternativeName>
        <fullName evidence="22">Cholest-4-en-3-one C26-monooxygenase [(25S)-3-oxocholest-4-en-26-oate forming]</fullName>
    </alternativeName>
    <alternativeName>
        <fullName evidence="25">Cholesterol C26-monooxygenase</fullName>
    </alternativeName>
    <alternativeName>
        <fullName evidence="21">Cholesterol C26-monooxygenase [(25S)-3beta-hydroxycholest-5-en-26-oate forming]</fullName>
    </alternativeName>
    <alternativeName>
        <fullName evidence="24">Cytochrome P450 125</fullName>
    </alternativeName>
    <alternativeName>
        <fullName evidence="23">Steroid C27-monooxygenase</fullName>
    </alternativeName>
</protein>
<evidence type="ECO:0000256" key="11">
    <source>
        <dbReference type="ARBA" id="ARBA00023033"/>
    </source>
</evidence>
<keyword evidence="4" id="KW-0349">Heme</keyword>
<evidence type="ECO:0000256" key="20">
    <source>
        <dbReference type="ARBA" id="ARBA00077340"/>
    </source>
</evidence>
<evidence type="ECO:0000256" key="2">
    <source>
        <dbReference type="ARBA" id="ARBA00010617"/>
    </source>
</evidence>
<evidence type="ECO:0000256" key="12">
    <source>
        <dbReference type="ARBA" id="ARBA00023098"/>
    </source>
</evidence>
<dbReference type="CDD" id="cd11033">
    <property type="entry name" value="CYP142-like"/>
    <property type="match status" value="1"/>
</dbReference>
<evidence type="ECO:0000313" key="26">
    <source>
        <dbReference type="EMBL" id="ORV58490.1"/>
    </source>
</evidence>
<comment type="pathway">
    <text evidence="15">Steroid metabolism; cholesterol degradation.</text>
</comment>
<dbReference type="GO" id="GO:0006707">
    <property type="term" value="P:cholesterol catabolic process"/>
    <property type="evidence" value="ECO:0007669"/>
    <property type="project" value="TreeGrafter"/>
</dbReference>
<keyword evidence="14" id="KW-0753">Steroid metabolism</keyword>
<evidence type="ECO:0000256" key="19">
    <source>
        <dbReference type="ARBA" id="ARBA00070775"/>
    </source>
</evidence>
<accession>A0A1X1UNR8</accession>
<dbReference type="PANTHER" id="PTHR46696:SF4">
    <property type="entry name" value="BIOTIN BIOSYNTHESIS CYTOCHROME P450"/>
    <property type="match status" value="1"/>
</dbReference>
<evidence type="ECO:0000256" key="3">
    <source>
        <dbReference type="ARBA" id="ARBA00022548"/>
    </source>
</evidence>
<evidence type="ECO:0000256" key="14">
    <source>
        <dbReference type="ARBA" id="ARBA00023221"/>
    </source>
</evidence>
<dbReference type="Gene3D" id="1.10.630.10">
    <property type="entry name" value="Cytochrome P450"/>
    <property type="match status" value="1"/>
</dbReference>
<reference evidence="26 27" key="1">
    <citation type="submission" date="2016-01" db="EMBL/GenBank/DDBJ databases">
        <title>The new phylogeny of the genus Mycobacterium.</title>
        <authorList>
            <person name="Tarcisio F."/>
            <person name="Conor M."/>
            <person name="Antonella G."/>
            <person name="Elisabetta G."/>
            <person name="Giulia F.S."/>
            <person name="Sara T."/>
            <person name="Anna F."/>
            <person name="Clotilde B."/>
            <person name="Roberto B."/>
            <person name="Veronica D.S."/>
            <person name="Fabio R."/>
            <person name="Monica P."/>
            <person name="Olivier J."/>
            <person name="Enrico T."/>
            <person name="Nicola S."/>
        </authorList>
    </citation>
    <scope>NUCLEOTIDE SEQUENCE [LARGE SCALE GENOMIC DNA]</scope>
    <source>
        <strain evidence="26 27">DSM 45731</strain>
    </source>
</reference>